<dbReference type="InParanoid" id="A0A165JAB7"/>
<gene>
    <name evidence="1" type="ORF">EXIGLDRAFT_766980</name>
</gene>
<evidence type="ECO:0000313" key="2">
    <source>
        <dbReference type="Proteomes" id="UP000077266"/>
    </source>
</evidence>
<proteinExistence type="predicted"/>
<protein>
    <submittedName>
        <fullName evidence="1">Uncharacterized protein</fullName>
    </submittedName>
</protein>
<sequence length="398" mass="44628">MAPAELLPELWDAVFEFVYDLRPWHAFDDGATGKERRNHRLTARNRLSSIMLVSKLWYSIASPFAWRDLTLSLRATGPRSPLPQSARVSAGLTRTLHLVYFLKLEADFRQLVSNMTALRELSCPSLEPNDVTALEEACGSSLTTLCLRGPNSTLLRSPKFFALQELQISYLPIGSGPTGFVLLLDLPQLVYLAVANLRIIPAQDTPATPGNTRYPALRRLRMLGVGWPRDQTAEALQSFFVTHGAQLSHYRMSGIISQPFFTTVSGHFSNLQHLSCTTLDTVFCIRYYPPSIRTLEMCCHWRTDLVVEPSSRNGQCRLEAFFDEILRLARAETLQLQRFVIKGISWSGTYDQVRATTIQSLQGVAVELFKLGTTVEDENGVALHNAPIDILGLDDDDR</sequence>
<accession>A0A165JAB7</accession>
<dbReference type="Proteomes" id="UP000077266">
    <property type="component" value="Unassembled WGS sequence"/>
</dbReference>
<dbReference type="AlphaFoldDB" id="A0A165JAB7"/>
<dbReference type="SUPFAM" id="SSF52058">
    <property type="entry name" value="L domain-like"/>
    <property type="match status" value="1"/>
</dbReference>
<evidence type="ECO:0000313" key="1">
    <source>
        <dbReference type="EMBL" id="KZV94562.1"/>
    </source>
</evidence>
<keyword evidence="2" id="KW-1185">Reference proteome</keyword>
<dbReference type="EMBL" id="KV425970">
    <property type="protein sequence ID" value="KZV94562.1"/>
    <property type="molecule type" value="Genomic_DNA"/>
</dbReference>
<dbReference type="Gene3D" id="3.80.10.10">
    <property type="entry name" value="Ribonuclease Inhibitor"/>
    <property type="match status" value="1"/>
</dbReference>
<reference evidence="1 2" key="1">
    <citation type="journal article" date="2016" name="Mol. Biol. Evol.">
        <title>Comparative Genomics of Early-Diverging Mushroom-Forming Fungi Provides Insights into the Origins of Lignocellulose Decay Capabilities.</title>
        <authorList>
            <person name="Nagy L.G."/>
            <person name="Riley R."/>
            <person name="Tritt A."/>
            <person name="Adam C."/>
            <person name="Daum C."/>
            <person name="Floudas D."/>
            <person name="Sun H."/>
            <person name="Yadav J.S."/>
            <person name="Pangilinan J."/>
            <person name="Larsson K.H."/>
            <person name="Matsuura K."/>
            <person name="Barry K."/>
            <person name="Labutti K."/>
            <person name="Kuo R."/>
            <person name="Ohm R.A."/>
            <person name="Bhattacharya S.S."/>
            <person name="Shirouzu T."/>
            <person name="Yoshinaga Y."/>
            <person name="Martin F.M."/>
            <person name="Grigoriev I.V."/>
            <person name="Hibbett D.S."/>
        </authorList>
    </citation>
    <scope>NUCLEOTIDE SEQUENCE [LARGE SCALE GENOMIC DNA]</scope>
    <source>
        <strain evidence="1 2">HHB12029</strain>
    </source>
</reference>
<dbReference type="InterPro" id="IPR032675">
    <property type="entry name" value="LRR_dom_sf"/>
</dbReference>
<name>A0A165JAB7_EXIGL</name>
<organism evidence="1 2">
    <name type="scientific">Exidia glandulosa HHB12029</name>
    <dbReference type="NCBI Taxonomy" id="1314781"/>
    <lineage>
        <taxon>Eukaryota</taxon>
        <taxon>Fungi</taxon>
        <taxon>Dikarya</taxon>
        <taxon>Basidiomycota</taxon>
        <taxon>Agaricomycotina</taxon>
        <taxon>Agaricomycetes</taxon>
        <taxon>Auriculariales</taxon>
        <taxon>Exidiaceae</taxon>
        <taxon>Exidia</taxon>
    </lineage>
</organism>